<evidence type="ECO:0000256" key="4">
    <source>
        <dbReference type="ARBA" id="ARBA00022984"/>
    </source>
</evidence>
<dbReference type="PROSITE" id="PS51191">
    <property type="entry name" value="FEMABX"/>
    <property type="match status" value="1"/>
</dbReference>
<protein>
    <submittedName>
        <fullName evidence="7">Peptidoglycan bridge formation glycyltransferase FemA/FemB family protein</fullName>
    </submittedName>
</protein>
<accession>A0ABY4DDY3</accession>
<keyword evidence="8" id="KW-1185">Reference proteome</keyword>
<evidence type="ECO:0000256" key="1">
    <source>
        <dbReference type="ARBA" id="ARBA00009943"/>
    </source>
</evidence>
<dbReference type="InterPro" id="IPR050644">
    <property type="entry name" value="PG_Glycine_Bridge_Synth"/>
</dbReference>
<gene>
    <name evidence="7" type="ORF">MUG09_06755</name>
</gene>
<dbReference type="EMBL" id="CP094929">
    <property type="protein sequence ID" value="UOM52463.1"/>
    <property type="molecule type" value="Genomic_DNA"/>
</dbReference>
<evidence type="ECO:0000313" key="7">
    <source>
        <dbReference type="EMBL" id="UOM52463.1"/>
    </source>
</evidence>
<dbReference type="InterPro" id="IPR003447">
    <property type="entry name" value="FEMABX"/>
</dbReference>
<dbReference type="InterPro" id="IPR016181">
    <property type="entry name" value="Acyl_CoA_acyltransferase"/>
</dbReference>
<keyword evidence="6" id="KW-0961">Cell wall biogenesis/degradation</keyword>
<keyword evidence="4" id="KW-0573">Peptidoglycan synthesis</keyword>
<dbReference type="Gene3D" id="3.40.630.30">
    <property type="match status" value="2"/>
</dbReference>
<dbReference type="PANTHER" id="PTHR36174">
    <property type="entry name" value="LIPID II:GLYCINE GLYCYLTRANSFERASE"/>
    <property type="match status" value="1"/>
</dbReference>
<name>A0ABY4DDY3_9SPIR</name>
<evidence type="ECO:0000313" key="8">
    <source>
        <dbReference type="Proteomes" id="UP000829708"/>
    </source>
</evidence>
<keyword evidence="3" id="KW-0133">Cell shape</keyword>
<dbReference type="Pfam" id="PF02388">
    <property type="entry name" value="FemAB"/>
    <property type="match status" value="1"/>
</dbReference>
<dbReference type="RefSeq" id="WP_244774797.1">
    <property type="nucleotide sequence ID" value="NZ_CP094929.1"/>
</dbReference>
<evidence type="ECO:0000256" key="2">
    <source>
        <dbReference type="ARBA" id="ARBA00022679"/>
    </source>
</evidence>
<keyword evidence="5" id="KW-0012">Acyltransferase</keyword>
<dbReference type="PANTHER" id="PTHR36174:SF1">
    <property type="entry name" value="LIPID II:GLYCINE GLYCYLTRANSFERASE"/>
    <property type="match status" value="1"/>
</dbReference>
<dbReference type="Proteomes" id="UP000829708">
    <property type="component" value="Chromosome"/>
</dbReference>
<evidence type="ECO:0000256" key="5">
    <source>
        <dbReference type="ARBA" id="ARBA00023315"/>
    </source>
</evidence>
<sequence>MMVVRSIDYKKFVCTGSVMQSSYWAAVKHGTGWKPYAFEVEDDQRRFSVLVLVKQVLPLWQLAYIPFGPPLSSQVGEFLRQLAKELRKKLPSSVFALRYDLPFDEVNDQNVMVINAPRFRTCKESVQPEGTVRIDLHWGYHAVTLGYRDRAKRALRKASQTFEAGLWSGDDASFKRWYEIYLETAKRDGFSPRSAKYLKALLTLDGKVAGDVECKLLLATEKRKIVGGIIVLFSKTEAVYLYGASMRFDSLSCSHVLQDYAIRMACEKGCAIYDLYGISGPKGRGSHLAGLEVFKLSFGGQAYYRSPSTDYVYSFIPWKIYAITEYIRYRLKRRIKPQEGVQPNS</sequence>
<dbReference type="SUPFAM" id="SSF55729">
    <property type="entry name" value="Acyl-CoA N-acyltransferases (Nat)"/>
    <property type="match status" value="2"/>
</dbReference>
<evidence type="ECO:0000256" key="6">
    <source>
        <dbReference type="ARBA" id="ARBA00023316"/>
    </source>
</evidence>
<organism evidence="7 8">
    <name type="scientific">Sphaerochaeta associata</name>
    <dbReference type="NCBI Taxonomy" id="1129264"/>
    <lineage>
        <taxon>Bacteria</taxon>
        <taxon>Pseudomonadati</taxon>
        <taxon>Spirochaetota</taxon>
        <taxon>Spirochaetia</taxon>
        <taxon>Spirochaetales</taxon>
        <taxon>Sphaerochaetaceae</taxon>
        <taxon>Sphaerochaeta</taxon>
    </lineage>
</organism>
<reference evidence="8" key="1">
    <citation type="journal article" date="2024" name="J Bioinform Genom">
        <title>Complete genome sequence of the type strain bacterium Sphaerochaeta associata GLS2t (VKM B-2742)t.</title>
        <authorList>
            <person name="Troshina O.Y."/>
            <person name="Tepeeva A.N."/>
            <person name="Arzamasceva V.O."/>
            <person name="Whitman W.B."/>
            <person name="Varghese N."/>
            <person name="Shapiro N."/>
            <person name="Woyke T."/>
            <person name="Kripides N.C."/>
            <person name="Vasilenko O.V."/>
        </authorList>
    </citation>
    <scope>NUCLEOTIDE SEQUENCE [LARGE SCALE GENOMIC DNA]</scope>
    <source>
        <strain evidence="8">GLS2T</strain>
    </source>
</reference>
<proteinExistence type="inferred from homology"/>
<comment type="similarity">
    <text evidence="1">Belongs to the FemABX family.</text>
</comment>
<evidence type="ECO:0000256" key="3">
    <source>
        <dbReference type="ARBA" id="ARBA00022960"/>
    </source>
</evidence>
<keyword evidence="2" id="KW-0808">Transferase</keyword>